<dbReference type="PANTHER" id="PTHR31390">
    <property type="entry name" value="EXPRESSED PROTEIN"/>
    <property type="match status" value="1"/>
</dbReference>
<dbReference type="Pfam" id="PF12043">
    <property type="entry name" value="DUF3527"/>
    <property type="match status" value="1"/>
</dbReference>
<dbReference type="Gramene" id="OIV93543">
    <property type="protein sequence ID" value="OIV93543"/>
    <property type="gene ID" value="TanjilG_28700"/>
</dbReference>
<feature type="compositionally biased region" description="Pro residues" evidence="1">
    <location>
        <begin position="739"/>
        <end position="749"/>
    </location>
</feature>
<dbReference type="Proteomes" id="UP000188354">
    <property type="component" value="Chromosome LG18"/>
</dbReference>
<reference evidence="2 3" key="1">
    <citation type="journal article" date="2017" name="Plant Biotechnol. J.">
        <title>A comprehensive draft genome sequence for lupin (Lupinus angustifolius), an emerging health food: insights into plant-microbe interactions and legume evolution.</title>
        <authorList>
            <person name="Hane J.K."/>
            <person name="Ming Y."/>
            <person name="Kamphuis L.G."/>
            <person name="Nelson M.N."/>
            <person name="Garg G."/>
            <person name="Atkins C.A."/>
            <person name="Bayer P.E."/>
            <person name="Bravo A."/>
            <person name="Bringans S."/>
            <person name="Cannon S."/>
            <person name="Edwards D."/>
            <person name="Foley R."/>
            <person name="Gao L.L."/>
            <person name="Harrison M.J."/>
            <person name="Huang W."/>
            <person name="Hurgobin B."/>
            <person name="Li S."/>
            <person name="Liu C.W."/>
            <person name="McGrath A."/>
            <person name="Morahan G."/>
            <person name="Murray J."/>
            <person name="Weller J."/>
            <person name="Jian J."/>
            <person name="Singh K.B."/>
        </authorList>
    </citation>
    <scope>NUCLEOTIDE SEQUENCE [LARGE SCALE GENOMIC DNA]</scope>
    <source>
        <strain evidence="3">cv. Tanjil</strain>
        <tissue evidence="2">Whole plant</tissue>
    </source>
</reference>
<dbReference type="InterPro" id="IPR021916">
    <property type="entry name" value="DUF3527"/>
</dbReference>
<keyword evidence="3" id="KW-1185">Reference proteome</keyword>
<proteinExistence type="predicted"/>
<evidence type="ECO:0000313" key="2">
    <source>
        <dbReference type="EMBL" id="OIV93543.1"/>
    </source>
</evidence>
<dbReference type="KEGG" id="lang:109333466"/>
<feature type="region of interest" description="Disordered" evidence="1">
    <location>
        <begin position="231"/>
        <end position="251"/>
    </location>
</feature>
<evidence type="ECO:0000313" key="3">
    <source>
        <dbReference type="Proteomes" id="UP000188354"/>
    </source>
</evidence>
<dbReference type="AlphaFoldDB" id="A0A1J7FZT7"/>
<accession>A0A1J7FZT7</accession>
<name>A0A1J7FZT7_LUPAN</name>
<dbReference type="PANTHER" id="PTHR31390:SF0">
    <property type="entry name" value="DOMAIN PROTEIN, PUTATIVE (DUF3527)-RELATED"/>
    <property type="match status" value="1"/>
</dbReference>
<evidence type="ECO:0000256" key="1">
    <source>
        <dbReference type="SAM" id="MobiDB-lite"/>
    </source>
</evidence>
<feature type="region of interest" description="Disordered" evidence="1">
    <location>
        <begin position="723"/>
        <end position="749"/>
    </location>
</feature>
<dbReference type="OrthoDB" id="1939710at2759"/>
<organism evidence="2 3">
    <name type="scientific">Lupinus angustifolius</name>
    <name type="common">Narrow-leaved blue lupine</name>
    <dbReference type="NCBI Taxonomy" id="3871"/>
    <lineage>
        <taxon>Eukaryota</taxon>
        <taxon>Viridiplantae</taxon>
        <taxon>Streptophyta</taxon>
        <taxon>Embryophyta</taxon>
        <taxon>Tracheophyta</taxon>
        <taxon>Spermatophyta</taxon>
        <taxon>Magnoliopsida</taxon>
        <taxon>eudicotyledons</taxon>
        <taxon>Gunneridae</taxon>
        <taxon>Pentapetalae</taxon>
        <taxon>rosids</taxon>
        <taxon>fabids</taxon>
        <taxon>Fabales</taxon>
        <taxon>Fabaceae</taxon>
        <taxon>Papilionoideae</taxon>
        <taxon>50 kb inversion clade</taxon>
        <taxon>genistoids sensu lato</taxon>
        <taxon>core genistoids</taxon>
        <taxon>Genisteae</taxon>
        <taxon>Lupinus</taxon>
    </lineage>
</organism>
<dbReference type="OMA" id="YDFTHSR"/>
<feature type="compositionally biased region" description="Low complexity" evidence="1">
    <location>
        <begin position="231"/>
        <end position="246"/>
    </location>
</feature>
<dbReference type="EMBL" id="CM007378">
    <property type="protein sequence ID" value="OIV93543.1"/>
    <property type="molecule type" value="Genomic_DNA"/>
</dbReference>
<sequence>MGQELKLDLNDKSLVGLSPNTVLSSDQYCSNAKKISKKGKSIGKDEFFTVKGKFSEINFTRFRSSSCKSHLSRPHELEMEGNIEMRRGSVYHSSEVVNNIRKLSSMGGREKIEISRKSGMDTSFSGSIVGSLCGSDEEEFGHRSSVISRHSNLGSPSVSRCRARMEPNSLNGFIDICIDSHVRDKGSTVVKGRDSINIKFRSDIAAGSRIDDNSLEKDTVHSLQKSFSAKVDVSSSQSPSESDCSSRAYPKSRFSPIRKRLNQFVKSKSMRSPVSHMLEANQLKSNETMNITRNRTNQNSLLNDSSNVAKHSDIISDFINREIQHSGIGSSPVHLHGNLKLENRHGLPCFEFNVKCPEDVFVAKASRAGNAFNWVYTFHSIDNIKKSYASDLGSHRLDKDSSVAAQMLVSCKLCSELEGSVFDNNFMVTEFVLYDLTHSRQSVSSEKRSSCKQDSSKTLNASCVGLKEETFRIDEENVTIKSKVQVKPLSSNVEFGQSNSYPLFSTELNSNLETAAILLQIPFSKRESLKYKRRDKISAKEYSDIIGRPTVIDQSRRKSLHDNKIEEQMKVVISTGNHGLPTGESQGPSSLLDRLRHGGGCDCGGWDMACPLILLGNPSIQFSEDQPLMEEHQPLELFIQGAKDNNPTFSMKIVEEGQYAVDFHAQLSTLQAFSICVAILHGTSAFNGSGHEKKQPLTQCSSLKMLTEDEVERLIKSFTAEKKKVSNKPQKRFPQSYVPNPPFSPIARV</sequence>
<gene>
    <name evidence="2" type="ORF">TanjilG_28700</name>
</gene>
<dbReference type="STRING" id="3871.A0A1J7FZT7"/>
<protein>
    <submittedName>
        <fullName evidence="2">Uncharacterized protein</fullName>
    </submittedName>
</protein>